<dbReference type="InterPro" id="IPR007344">
    <property type="entry name" value="GrpB/CoaE"/>
</dbReference>
<accession>A0ABU1FZT0</accession>
<dbReference type="RefSeq" id="WP_309651729.1">
    <property type="nucleotide sequence ID" value="NZ_JARWAK010000003.1"/>
</dbReference>
<dbReference type="EMBL" id="JARWAK010000003">
    <property type="protein sequence ID" value="MDR5866124.1"/>
    <property type="molecule type" value="Genomic_DNA"/>
</dbReference>
<name>A0ABU1FZT0_9GAMM</name>
<keyword evidence="2" id="KW-1185">Reference proteome</keyword>
<evidence type="ECO:0000313" key="2">
    <source>
        <dbReference type="Proteomes" id="UP001264519"/>
    </source>
</evidence>
<reference evidence="1 2" key="1">
    <citation type="submission" date="2023-04" db="EMBL/GenBank/DDBJ databases">
        <title>A long-awaited taxogenomic arrangement of the family Halomonadaceae.</title>
        <authorList>
            <person name="De La Haba R."/>
            <person name="Chuvochina M."/>
            <person name="Wittouck S."/>
            <person name="Arahal D.R."/>
            <person name="Sanchez-Porro C."/>
            <person name="Hugenholtz P."/>
            <person name="Ventosa A."/>
        </authorList>
    </citation>
    <scope>NUCLEOTIDE SEQUENCE [LARGE SCALE GENOMIC DNA]</scope>
    <source>
        <strain evidence="1 2">DSM 23530</strain>
    </source>
</reference>
<gene>
    <name evidence="1" type="ORF">QC818_04900</name>
</gene>
<comment type="caution">
    <text evidence="1">The sequence shown here is derived from an EMBL/GenBank/DDBJ whole genome shotgun (WGS) entry which is preliminary data.</text>
</comment>
<dbReference type="Proteomes" id="UP001264519">
    <property type="component" value="Unassembled WGS sequence"/>
</dbReference>
<dbReference type="PANTHER" id="PTHR34822:SF1">
    <property type="entry name" value="GRPB FAMILY PROTEIN"/>
    <property type="match status" value="1"/>
</dbReference>
<protein>
    <submittedName>
        <fullName evidence="1">GrpB family protein</fullName>
    </submittedName>
</protein>
<dbReference type="InterPro" id="IPR043519">
    <property type="entry name" value="NT_sf"/>
</dbReference>
<dbReference type="SUPFAM" id="SSF81301">
    <property type="entry name" value="Nucleotidyltransferase"/>
    <property type="match status" value="1"/>
</dbReference>
<proteinExistence type="predicted"/>
<dbReference type="Pfam" id="PF04229">
    <property type="entry name" value="GrpB"/>
    <property type="match status" value="1"/>
</dbReference>
<sequence length="163" mass="18401">MKFYRAEEYQGSREKQFLRYRDQIKTLAPSAVVEHIGASSIPMAVSKGDLDIFVGVNSAELEKVVLRLTKLGFQEKPDTLRTPELCMLESTSGDDVALQVVAKGSEFEFFLEFRDILRANAALVQQYNELKMSCEGLSPETYRNKKSAFVEHVLAQAQQSTQE</sequence>
<dbReference type="Gene3D" id="3.30.460.10">
    <property type="entry name" value="Beta Polymerase, domain 2"/>
    <property type="match status" value="1"/>
</dbReference>
<dbReference type="PANTHER" id="PTHR34822">
    <property type="entry name" value="GRPB DOMAIN PROTEIN (AFU_ORTHOLOGUE AFUA_1G01530)"/>
    <property type="match status" value="1"/>
</dbReference>
<evidence type="ECO:0000313" key="1">
    <source>
        <dbReference type="EMBL" id="MDR5866124.1"/>
    </source>
</evidence>
<organism evidence="1 2">
    <name type="scientific">Halomonas koreensis</name>
    <dbReference type="NCBI Taxonomy" id="245385"/>
    <lineage>
        <taxon>Bacteria</taxon>
        <taxon>Pseudomonadati</taxon>
        <taxon>Pseudomonadota</taxon>
        <taxon>Gammaproteobacteria</taxon>
        <taxon>Oceanospirillales</taxon>
        <taxon>Halomonadaceae</taxon>
        <taxon>Halomonas</taxon>
    </lineage>
</organism>